<reference evidence="9" key="1">
    <citation type="submission" date="2024-02" db="EMBL/GenBank/DDBJ databases">
        <authorList>
            <consortium name="ELIXIR-Norway"/>
            <consortium name="Elixir Norway"/>
        </authorList>
    </citation>
    <scope>NUCLEOTIDE SEQUENCE</scope>
</reference>
<gene>
    <name evidence="9" type="ORF">CSSPTR1EN2_LOCUS12538</name>
</gene>
<feature type="transmembrane region" description="Helical" evidence="8">
    <location>
        <begin position="12"/>
        <end position="32"/>
    </location>
</feature>
<evidence type="ECO:0000256" key="5">
    <source>
        <dbReference type="ARBA" id="ARBA00022989"/>
    </source>
</evidence>
<feature type="transmembrane region" description="Helical" evidence="8">
    <location>
        <begin position="237"/>
        <end position="259"/>
    </location>
</feature>
<keyword evidence="5 8" id="KW-1133">Transmembrane helix</keyword>
<organism evidence="9 10">
    <name type="scientific">Sphagnum troendelagicum</name>
    <dbReference type="NCBI Taxonomy" id="128251"/>
    <lineage>
        <taxon>Eukaryota</taxon>
        <taxon>Viridiplantae</taxon>
        <taxon>Streptophyta</taxon>
        <taxon>Embryophyta</taxon>
        <taxon>Bryophyta</taxon>
        <taxon>Sphagnophytina</taxon>
        <taxon>Sphagnopsida</taxon>
        <taxon>Sphagnales</taxon>
        <taxon>Sphagnaceae</taxon>
        <taxon>Sphagnum</taxon>
    </lineage>
</organism>
<evidence type="ECO:0000256" key="7">
    <source>
        <dbReference type="ARBA" id="ARBA00023242"/>
    </source>
</evidence>
<evidence type="ECO:0000313" key="9">
    <source>
        <dbReference type="EMBL" id="CAK9215051.1"/>
    </source>
</evidence>
<feature type="transmembrane region" description="Helical" evidence="8">
    <location>
        <begin position="279"/>
        <end position="299"/>
    </location>
</feature>
<comment type="similarity">
    <text evidence="2">Belongs to the NEMP family.</text>
</comment>
<sequence>MKPRPNISPFPFFFYYYWVLILVCCASAASAYRGFDGERCDERYASIRDVAVGEPVTLRMLQVDGYVESSPGLKPEDLSACTRVRIPGQSRLKNIGKFADTMRVIVDAVKPSHAKVELCFHKNASLGLAQCAKESWQLIEKGSWTGVMSPFETRFLDIRTLVSQSHSVVSLDISVQEEQRAYRLVFLALGMTLLLMAPVVSSWVPFYYSSAMTLGVLLVVLVLLYQGMKLLPTGRKSTMYIVLYGSMVGLGTVVLNYFSGLLSTVLMELGFGEDMFSPVAIFVSVAIGLIGAWLGFWGVRKLVLSEDGRVDAGTATFVKWAIRIVGCVMLLQTSHDPMFALLALVLGSTVAWLGKKQSNDKSNRNRLRNLPTKEGFALWQQVAAVSERSIYGNTMQSFLLYFDPSCAPLGPSLQKIDGASKSPEKEFFSTFHNSPHIKPLSKEEYKATAITEKAVDDLITSAEFKEWAHSAAENDRISIVPNEDREEREEDEIEQTADMESFDYFSRKYAANRRSF</sequence>
<evidence type="ECO:0000256" key="3">
    <source>
        <dbReference type="ARBA" id="ARBA00022692"/>
    </source>
</evidence>
<dbReference type="InterPro" id="IPR019358">
    <property type="entry name" value="NEMP_fam"/>
</dbReference>
<keyword evidence="6 8" id="KW-0472">Membrane</keyword>
<feature type="transmembrane region" description="Helical" evidence="8">
    <location>
        <begin position="206"/>
        <end position="225"/>
    </location>
</feature>
<evidence type="ECO:0000256" key="4">
    <source>
        <dbReference type="ARBA" id="ARBA00022729"/>
    </source>
</evidence>
<dbReference type="Pfam" id="PF10225">
    <property type="entry name" value="NEMP"/>
    <property type="match status" value="1"/>
</dbReference>
<evidence type="ECO:0000256" key="8">
    <source>
        <dbReference type="SAM" id="Phobius"/>
    </source>
</evidence>
<evidence type="ECO:0000256" key="6">
    <source>
        <dbReference type="ARBA" id="ARBA00023136"/>
    </source>
</evidence>
<evidence type="ECO:0000256" key="1">
    <source>
        <dbReference type="ARBA" id="ARBA00004575"/>
    </source>
</evidence>
<keyword evidence="10" id="KW-1185">Reference proteome</keyword>
<name>A0ABP0U8H4_9BRYO</name>
<dbReference type="Proteomes" id="UP001497512">
    <property type="component" value="Chromosome 2"/>
</dbReference>
<keyword evidence="4" id="KW-0732">Signal</keyword>
<keyword evidence="3 8" id="KW-0812">Transmembrane</keyword>
<proteinExistence type="inferred from homology"/>
<protein>
    <submittedName>
        <fullName evidence="9">Uncharacterized protein</fullName>
    </submittedName>
</protein>
<evidence type="ECO:0000256" key="2">
    <source>
        <dbReference type="ARBA" id="ARBA00005748"/>
    </source>
</evidence>
<keyword evidence="7" id="KW-0539">Nucleus</keyword>
<dbReference type="PANTHER" id="PTHR31587">
    <property type="entry name" value="TRANSMEMBRANE PROTEIN (DUF2215)"/>
    <property type="match status" value="1"/>
</dbReference>
<accession>A0ABP0U8H4</accession>
<dbReference type="EMBL" id="OZ019894">
    <property type="protein sequence ID" value="CAK9215051.1"/>
    <property type="molecule type" value="Genomic_DNA"/>
</dbReference>
<evidence type="ECO:0000313" key="10">
    <source>
        <dbReference type="Proteomes" id="UP001497512"/>
    </source>
</evidence>
<feature type="transmembrane region" description="Helical" evidence="8">
    <location>
        <begin position="181"/>
        <end position="200"/>
    </location>
</feature>
<dbReference type="PANTHER" id="PTHR31587:SF4">
    <property type="entry name" value="TRANSMEMBRANE PROTEIN (DUF2215)"/>
    <property type="match status" value="1"/>
</dbReference>
<comment type="subcellular location">
    <subcellularLocation>
        <location evidence="1">Nucleus inner membrane</location>
        <topology evidence="1">Multi-pass membrane protein</topology>
        <orientation evidence="1">Nucleoplasmic side</orientation>
    </subcellularLocation>
</comment>